<reference evidence="1" key="1">
    <citation type="submission" date="2014-12" db="EMBL/GenBank/DDBJ databases">
        <title>Insight into the proteome of Arion vulgaris.</title>
        <authorList>
            <person name="Aradska J."/>
            <person name="Bulat T."/>
            <person name="Smidak R."/>
            <person name="Sarate P."/>
            <person name="Gangsoo J."/>
            <person name="Sialana F."/>
            <person name="Bilban M."/>
            <person name="Lubec G."/>
        </authorList>
    </citation>
    <scope>NUCLEOTIDE SEQUENCE</scope>
    <source>
        <tissue evidence="1">Skin</tissue>
    </source>
</reference>
<organism evidence="1">
    <name type="scientific">Arion vulgaris</name>
    <dbReference type="NCBI Taxonomy" id="1028688"/>
    <lineage>
        <taxon>Eukaryota</taxon>
        <taxon>Metazoa</taxon>
        <taxon>Spiralia</taxon>
        <taxon>Lophotrochozoa</taxon>
        <taxon>Mollusca</taxon>
        <taxon>Gastropoda</taxon>
        <taxon>Heterobranchia</taxon>
        <taxon>Euthyneura</taxon>
        <taxon>Panpulmonata</taxon>
        <taxon>Eupulmonata</taxon>
        <taxon>Stylommatophora</taxon>
        <taxon>Helicina</taxon>
        <taxon>Arionoidea</taxon>
        <taxon>Arionidae</taxon>
        <taxon>Arion</taxon>
    </lineage>
</organism>
<evidence type="ECO:0000313" key="1">
    <source>
        <dbReference type="EMBL" id="CEK98166.1"/>
    </source>
</evidence>
<feature type="non-terminal residue" evidence="1">
    <location>
        <position position="1"/>
    </location>
</feature>
<protein>
    <recommendedName>
        <fullName evidence="2">Receptor ligand binding region domain-containing protein</fullName>
    </recommendedName>
</protein>
<dbReference type="SUPFAM" id="SSF53822">
    <property type="entry name" value="Periplasmic binding protein-like I"/>
    <property type="match status" value="1"/>
</dbReference>
<name>A0A0B7C0J9_9EUPU</name>
<dbReference type="InterPro" id="IPR028082">
    <property type="entry name" value="Peripla_BP_I"/>
</dbReference>
<gene>
    <name evidence="1" type="primary">ORF217986</name>
</gene>
<dbReference type="EMBL" id="HACG01051295">
    <property type="protein sequence ID" value="CEK98166.1"/>
    <property type="molecule type" value="Transcribed_RNA"/>
</dbReference>
<sequence length="128" mass="13759">LYGLLDGTGLCNTEYNNGNSVSIENIGSVITVGELNTVAGSRVLELPGVTYLSPDALSSWLDDKQHLVRTIAPVSAMMKTLVALLSALNWNYVDTVYEHAAMSMDQFYSFASYANLAGVCRGSNVMIS</sequence>
<dbReference type="AlphaFoldDB" id="A0A0B7C0J9"/>
<evidence type="ECO:0008006" key="2">
    <source>
        <dbReference type="Google" id="ProtNLM"/>
    </source>
</evidence>
<accession>A0A0B7C0J9</accession>
<dbReference type="Gene3D" id="3.40.50.2300">
    <property type="match status" value="2"/>
</dbReference>
<feature type="non-terminal residue" evidence="1">
    <location>
        <position position="128"/>
    </location>
</feature>
<proteinExistence type="predicted"/>